<organism evidence="1">
    <name type="scientific">Arundo donax</name>
    <name type="common">Giant reed</name>
    <name type="synonym">Donax arundinaceus</name>
    <dbReference type="NCBI Taxonomy" id="35708"/>
    <lineage>
        <taxon>Eukaryota</taxon>
        <taxon>Viridiplantae</taxon>
        <taxon>Streptophyta</taxon>
        <taxon>Embryophyta</taxon>
        <taxon>Tracheophyta</taxon>
        <taxon>Spermatophyta</taxon>
        <taxon>Magnoliopsida</taxon>
        <taxon>Liliopsida</taxon>
        <taxon>Poales</taxon>
        <taxon>Poaceae</taxon>
        <taxon>PACMAD clade</taxon>
        <taxon>Arundinoideae</taxon>
        <taxon>Arundineae</taxon>
        <taxon>Arundo</taxon>
    </lineage>
</organism>
<sequence>MACKPEKGCSSSISNWFLWVCFQQHYTLGSPEMEQPHFRVYYTPFRW</sequence>
<reference evidence="1" key="2">
    <citation type="journal article" date="2015" name="Data Brief">
        <title>Shoot transcriptome of the giant reed, Arundo donax.</title>
        <authorList>
            <person name="Barrero R.A."/>
            <person name="Guerrero F.D."/>
            <person name="Moolhuijzen P."/>
            <person name="Goolsby J.A."/>
            <person name="Tidwell J."/>
            <person name="Bellgard S.E."/>
            <person name="Bellgard M.I."/>
        </authorList>
    </citation>
    <scope>NUCLEOTIDE SEQUENCE</scope>
    <source>
        <tissue evidence="1">Shoot tissue taken approximately 20 cm above the soil surface</tissue>
    </source>
</reference>
<dbReference type="AlphaFoldDB" id="A0A0A9HH02"/>
<evidence type="ECO:0000313" key="1">
    <source>
        <dbReference type="EMBL" id="JAE36470.1"/>
    </source>
</evidence>
<name>A0A0A9HH02_ARUDO</name>
<reference evidence="1" key="1">
    <citation type="submission" date="2014-09" db="EMBL/GenBank/DDBJ databases">
        <authorList>
            <person name="Magalhaes I.L.F."/>
            <person name="Oliveira U."/>
            <person name="Santos F.R."/>
            <person name="Vidigal T.H.D.A."/>
            <person name="Brescovit A.D."/>
            <person name="Santos A.J."/>
        </authorList>
    </citation>
    <scope>NUCLEOTIDE SEQUENCE</scope>
    <source>
        <tissue evidence="1">Shoot tissue taken approximately 20 cm above the soil surface</tissue>
    </source>
</reference>
<accession>A0A0A9HH02</accession>
<protein>
    <submittedName>
        <fullName evidence="1">Uncharacterized protein</fullName>
    </submittedName>
</protein>
<dbReference type="EMBL" id="GBRH01161426">
    <property type="protein sequence ID" value="JAE36470.1"/>
    <property type="molecule type" value="Transcribed_RNA"/>
</dbReference>
<proteinExistence type="predicted"/>